<comment type="caution">
    <text evidence="2">The sequence shown here is derived from an EMBL/GenBank/DDBJ whole genome shotgun (WGS) entry which is preliminary data.</text>
</comment>
<keyword evidence="3" id="KW-1185">Reference proteome</keyword>
<accession>A0A8X6MYN0</accession>
<dbReference type="EMBL" id="BMAW01098439">
    <property type="protein sequence ID" value="GFS84854.1"/>
    <property type="molecule type" value="Genomic_DNA"/>
</dbReference>
<dbReference type="OrthoDB" id="6437305at2759"/>
<evidence type="ECO:0000313" key="3">
    <source>
        <dbReference type="Proteomes" id="UP000887013"/>
    </source>
</evidence>
<dbReference type="Pfam" id="PF13843">
    <property type="entry name" value="DDE_Tnp_1_7"/>
    <property type="match status" value="1"/>
</dbReference>
<proteinExistence type="predicted"/>
<protein>
    <submittedName>
        <fullName evidence="2">Chimeric ERCC6-PGBD3 protein</fullName>
    </submittedName>
</protein>
<sequence length="118" mass="14094">MYYLHFPDNSNLNKKVKGPKLHPLSNHLNERFLTYFSNKQQLSVDEIMVPYFRHHSFKQFIKGKPVRFGYRDWCLNTKLGYLKQFEPYIGERTLWNEYGISMEGAVAFDLITDLPENE</sequence>
<dbReference type="PANTHER" id="PTHR47055:SF3">
    <property type="entry name" value="PHORBOL-ESTER_DAG-TYPE DOMAIN-CONTAINING PROTEIN"/>
    <property type="match status" value="1"/>
</dbReference>
<reference evidence="2" key="1">
    <citation type="submission" date="2020-08" db="EMBL/GenBank/DDBJ databases">
        <title>Multicomponent nature underlies the extraordinary mechanical properties of spider dragline silk.</title>
        <authorList>
            <person name="Kono N."/>
            <person name="Nakamura H."/>
            <person name="Mori M."/>
            <person name="Yoshida Y."/>
            <person name="Ohtoshi R."/>
            <person name="Malay A.D."/>
            <person name="Moran D.A.P."/>
            <person name="Tomita M."/>
            <person name="Numata K."/>
            <person name="Arakawa K."/>
        </authorList>
    </citation>
    <scope>NUCLEOTIDE SEQUENCE</scope>
</reference>
<dbReference type="InterPro" id="IPR029526">
    <property type="entry name" value="PGBD"/>
</dbReference>
<dbReference type="InterPro" id="IPR052638">
    <property type="entry name" value="PiggyBac_TE-derived"/>
</dbReference>
<dbReference type="Proteomes" id="UP000887013">
    <property type="component" value="Unassembled WGS sequence"/>
</dbReference>
<dbReference type="PANTHER" id="PTHR47055">
    <property type="entry name" value="DDE_TNP_1_7 DOMAIN-CONTAINING PROTEIN"/>
    <property type="match status" value="1"/>
</dbReference>
<name>A0A8X6MYN0_NEPPI</name>
<dbReference type="AlphaFoldDB" id="A0A8X6MYN0"/>
<dbReference type="GO" id="GO:0043565">
    <property type="term" value="F:sequence-specific DNA binding"/>
    <property type="evidence" value="ECO:0007669"/>
    <property type="project" value="TreeGrafter"/>
</dbReference>
<organism evidence="2 3">
    <name type="scientific">Nephila pilipes</name>
    <name type="common">Giant wood spider</name>
    <name type="synonym">Nephila maculata</name>
    <dbReference type="NCBI Taxonomy" id="299642"/>
    <lineage>
        <taxon>Eukaryota</taxon>
        <taxon>Metazoa</taxon>
        <taxon>Ecdysozoa</taxon>
        <taxon>Arthropoda</taxon>
        <taxon>Chelicerata</taxon>
        <taxon>Arachnida</taxon>
        <taxon>Araneae</taxon>
        <taxon>Araneomorphae</taxon>
        <taxon>Entelegynae</taxon>
        <taxon>Araneoidea</taxon>
        <taxon>Nephilidae</taxon>
        <taxon>Nephila</taxon>
    </lineage>
</organism>
<evidence type="ECO:0000313" key="2">
    <source>
        <dbReference type="EMBL" id="GFS84854.1"/>
    </source>
</evidence>
<evidence type="ECO:0000259" key="1">
    <source>
        <dbReference type="Pfam" id="PF13843"/>
    </source>
</evidence>
<gene>
    <name evidence="2" type="primary">ERCC6</name>
    <name evidence="2" type="ORF">NPIL_366271</name>
</gene>
<feature type="domain" description="PiggyBac transposable element-derived protein" evidence="1">
    <location>
        <begin position="3"/>
        <end position="116"/>
    </location>
</feature>